<dbReference type="InterPro" id="IPR008271">
    <property type="entry name" value="Ser/Thr_kinase_AS"/>
</dbReference>
<dbReference type="Gene3D" id="3.30.200.20">
    <property type="entry name" value="Phosphorylase Kinase, domain 1"/>
    <property type="match status" value="1"/>
</dbReference>
<organism evidence="8 9">
    <name type="scientific">Planobispora rosea</name>
    <dbReference type="NCBI Taxonomy" id="35762"/>
    <lineage>
        <taxon>Bacteria</taxon>
        <taxon>Bacillati</taxon>
        <taxon>Actinomycetota</taxon>
        <taxon>Actinomycetes</taxon>
        <taxon>Streptosporangiales</taxon>
        <taxon>Streptosporangiaceae</taxon>
        <taxon>Planobispora</taxon>
    </lineage>
</organism>
<evidence type="ECO:0000256" key="3">
    <source>
        <dbReference type="ARBA" id="ARBA00022741"/>
    </source>
</evidence>
<keyword evidence="2" id="KW-0808">Transferase</keyword>
<name>A0A8J3S281_PLARO</name>
<dbReference type="GO" id="GO:0005524">
    <property type="term" value="F:ATP binding"/>
    <property type="evidence" value="ECO:0007669"/>
    <property type="project" value="UniProtKB-KW"/>
</dbReference>
<dbReference type="Proteomes" id="UP000655044">
    <property type="component" value="Unassembled WGS sequence"/>
</dbReference>
<keyword evidence="5" id="KW-0067">ATP-binding</keyword>
<keyword evidence="3" id="KW-0547">Nucleotide-binding</keyword>
<dbReference type="InterPro" id="IPR050660">
    <property type="entry name" value="NEK_Ser/Thr_kinase"/>
</dbReference>
<feature type="region of interest" description="Disordered" evidence="6">
    <location>
        <begin position="299"/>
        <end position="334"/>
    </location>
</feature>
<dbReference type="InterPro" id="IPR011009">
    <property type="entry name" value="Kinase-like_dom_sf"/>
</dbReference>
<dbReference type="AlphaFoldDB" id="A0A8J3S281"/>
<evidence type="ECO:0000313" key="9">
    <source>
        <dbReference type="Proteomes" id="UP000655044"/>
    </source>
</evidence>
<protein>
    <recommendedName>
        <fullName evidence="1">non-specific serine/threonine protein kinase</fullName>
        <ecNumber evidence="1">2.7.11.1</ecNumber>
    </recommendedName>
</protein>
<dbReference type="SUPFAM" id="SSF56112">
    <property type="entry name" value="Protein kinase-like (PK-like)"/>
    <property type="match status" value="1"/>
</dbReference>
<comment type="caution">
    <text evidence="8">The sequence shown here is derived from an EMBL/GenBank/DDBJ whole genome shotgun (WGS) entry which is preliminary data.</text>
</comment>
<evidence type="ECO:0000259" key="7">
    <source>
        <dbReference type="PROSITE" id="PS50011"/>
    </source>
</evidence>
<reference evidence="8" key="1">
    <citation type="submission" date="2021-01" db="EMBL/GenBank/DDBJ databases">
        <title>Whole genome shotgun sequence of Planobispora rosea NBRC 15558.</title>
        <authorList>
            <person name="Komaki H."/>
            <person name="Tamura T."/>
        </authorList>
    </citation>
    <scope>NUCLEOTIDE SEQUENCE</scope>
    <source>
        <strain evidence="8">NBRC 15558</strain>
    </source>
</reference>
<keyword evidence="4" id="KW-0418">Kinase</keyword>
<dbReference type="EMBL" id="BOOI01000017">
    <property type="protein sequence ID" value="GIH83709.1"/>
    <property type="molecule type" value="Genomic_DNA"/>
</dbReference>
<dbReference type="InterPro" id="IPR000719">
    <property type="entry name" value="Prot_kinase_dom"/>
</dbReference>
<evidence type="ECO:0000256" key="5">
    <source>
        <dbReference type="ARBA" id="ARBA00022840"/>
    </source>
</evidence>
<dbReference type="Gene3D" id="1.10.510.10">
    <property type="entry name" value="Transferase(Phosphotransferase) domain 1"/>
    <property type="match status" value="1"/>
</dbReference>
<dbReference type="PROSITE" id="PS50011">
    <property type="entry name" value="PROTEIN_KINASE_DOM"/>
    <property type="match status" value="1"/>
</dbReference>
<dbReference type="PROSITE" id="PS00108">
    <property type="entry name" value="PROTEIN_KINASE_ST"/>
    <property type="match status" value="1"/>
</dbReference>
<evidence type="ECO:0000256" key="1">
    <source>
        <dbReference type="ARBA" id="ARBA00012513"/>
    </source>
</evidence>
<dbReference type="PANTHER" id="PTHR43671">
    <property type="entry name" value="SERINE/THREONINE-PROTEIN KINASE NEK"/>
    <property type="match status" value="1"/>
</dbReference>
<dbReference type="EC" id="2.7.11.1" evidence="1"/>
<proteinExistence type="predicted"/>
<dbReference type="SMART" id="SM00220">
    <property type="entry name" value="S_TKc"/>
    <property type="match status" value="1"/>
</dbReference>
<keyword evidence="9" id="KW-1185">Reference proteome</keyword>
<evidence type="ECO:0000256" key="4">
    <source>
        <dbReference type="ARBA" id="ARBA00022777"/>
    </source>
</evidence>
<feature type="domain" description="Protein kinase" evidence="7">
    <location>
        <begin position="1"/>
        <end position="253"/>
    </location>
</feature>
<gene>
    <name evidence="8" type="ORF">Pro02_21170</name>
</gene>
<sequence length="494" mass="52477">MGVVWRAWDELLHQPVAVKEVTLPASLPAPERERRVRRTLREARVAARLRDHPGIVTVYDVVEEDGLPWIVMELVDGPSLAEVIRTGGRLPEARVAELGHQVISALAAAEAAGVVHRDVKPANILLKDGRAVLTDFGIAAAAHDASGSTGSGPPTGALTGTPAYLAPEQIDGRPASAASDLWAVGVTLYQAVEGRKPFERESVVATIAAIVNQPPAPFRYADRLRPVIDGLLRKDPAGRLTAQQALTLLAPVSTGKPARGRVAVAAGPVRGRVAVAAGSVLAAAAVTTVIVWGVQRGDARPGVTPSAGSSVRETAAGGPVRSPGQGTAAPSDAAASLPRGFTLHTDSRGFSIAVPDDWTKDESGSQVSWERPRGWILSSSWYLGAFAHPERKEARSPTALLDALRVGLQDQKLIDPASYRELSRKEVPYPDGHAAELEFRFSHPDAAGRSFRLYARCLVRDSGGVGLFWFFVPAGEWAEAGTHLDTFVSTFRLI</sequence>
<dbReference type="PANTHER" id="PTHR43671:SF13">
    <property type="entry name" value="SERINE_THREONINE-PROTEIN KINASE NEK2"/>
    <property type="match status" value="1"/>
</dbReference>
<dbReference type="CDD" id="cd14014">
    <property type="entry name" value="STKc_PknB_like"/>
    <property type="match status" value="1"/>
</dbReference>
<dbReference type="Pfam" id="PF00069">
    <property type="entry name" value="Pkinase"/>
    <property type="match status" value="1"/>
</dbReference>
<evidence type="ECO:0000256" key="2">
    <source>
        <dbReference type="ARBA" id="ARBA00022679"/>
    </source>
</evidence>
<dbReference type="GO" id="GO:0004674">
    <property type="term" value="F:protein serine/threonine kinase activity"/>
    <property type="evidence" value="ECO:0007669"/>
    <property type="project" value="UniProtKB-EC"/>
</dbReference>
<accession>A0A8J3S281</accession>
<evidence type="ECO:0000313" key="8">
    <source>
        <dbReference type="EMBL" id="GIH83709.1"/>
    </source>
</evidence>
<evidence type="ECO:0000256" key="6">
    <source>
        <dbReference type="SAM" id="MobiDB-lite"/>
    </source>
</evidence>